<reference evidence="4 5" key="1">
    <citation type="submission" date="2019-08" db="EMBL/GenBank/DDBJ databases">
        <title>Complete genome sequence of Terriglobus albidus strain ORNL.</title>
        <authorList>
            <person name="Podar M."/>
        </authorList>
    </citation>
    <scope>NUCLEOTIDE SEQUENCE [LARGE SCALE GENOMIC DNA]</scope>
    <source>
        <strain evidence="4 5">ORNL</strain>
    </source>
</reference>
<evidence type="ECO:0000256" key="1">
    <source>
        <dbReference type="ARBA" id="ARBA00022723"/>
    </source>
</evidence>
<dbReference type="PANTHER" id="PTHR43048:SF3">
    <property type="entry name" value="METHYLMALONYL-COA EPIMERASE, MITOCHONDRIAL"/>
    <property type="match status" value="1"/>
</dbReference>
<dbReference type="RefSeq" id="WP_147648181.1">
    <property type="nucleotide sequence ID" value="NZ_CP042806.1"/>
</dbReference>
<evidence type="ECO:0000256" key="2">
    <source>
        <dbReference type="SAM" id="SignalP"/>
    </source>
</evidence>
<evidence type="ECO:0000313" key="4">
    <source>
        <dbReference type="EMBL" id="QEE28983.1"/>
    </source>
</evidence>
<name>A0A5B9E9S9_9BACT</name>
<gene>
    <name evidence="4" type="ORF">FTW19_13820</name>
</gene>
<dbReference type="GO" id="GO:0046872">
    <property type="term" value="F:metal ion binding"/>
    <property type="evidence" value="ECO:0007669"/>
    <property type="project" value="UniProtKB-KW"/>
</dbReference>
<dbReference type="InterPro" id="IPR029068">
    <property type="entry name" value="Glyas_Bleomycin-R_OHBP_Dase"/>
</dbReference>
<feature type="domain" description="VOC" evidence="3">
    <location>
        <begin position="25"/>
        <end position="138"/>
    </location>
</feature>
<feature type="domain" description="VOC" evidence="3">
    <location>
        <begin position="152"/>
        <end position="277"/>
    </location>
</feature>
<dbReference type="GO" id="GO:0004493">
    <property type="term" value="F:methylmalonyl-CoA epimerase activity"/>
    <property type="evidence" value="ECO:0007669"/>
    <property type="project" value="TreeGrafter"/>
</dbReference>
<dbReference type="OrthoDB" id="108351at2"/>
<sequence length="295" mass="32624">MKAPTLLLLLGTLPLAAQQRPAINGISHIAIYAHDMAAAQRYYEHDMGLKKASDPENSAGTRYYVNATQFVEVLPLPAQAGISRLDHLAYKTVDAAGLRSYLAAKRVEVPATVQTLNDGSKTFSVKDPEGNTVEFVQPGKADLSGAQPIGTRIIHVGMVVHDRAKEDTFYREILNFRPYWYGGGTDGRTSWVSQQTPEANEWVEYMLPREGQELTQKQAGVMNHYSIGVVNMEQAVSTLAAQDRLSTEHSPMQIGRDGKWQFNSYDDEGTRTELMEFTPVMTPCCSPITAPHPKP</sequence>
<dbReference type="InterPro" id="IPR004360">
    <property type="entry name" value="Glyas_Fos-R_dOase_dom"/>
</dbReference>
<organism evidence="4 5">
    <name type="scientific">Terriglobus albidus</name>
    <dbReference type="NCBI Taxonomy" id="1592106"/>
    <lineage>
        <taxon>Bacteria</taxon>
        <taxon>Pseudomonadati</taxon>
        <taxon>Acidobacteriota</taxon>
        <taxon>Terriglobia</taxon>
        <taxon>Terriglobales</taxon>
        <taxon>Acidobacteriaceae</taxon>
        <taxon>Terriglobus</taxon>
    </lineage>
</organism>
<dbReference type="PROSITE" id="PS51819">
    <property type="entry name" value="VOC"/>
    <property type="match status" value="2"/>
</dbReference>
<keyword evidence="2" id="KW-0732">Signal</keyword>
<dbReference type="SUPFAM" id="SSF54593">
    <property type="entry name" value="Glyoxalase/Bleomycin resistance protein/Dihydroxybiphenyl dioxygenase"/>
    <property type="match status" value="2"/>
</dbReference>
<accession>A0A5B9E9S9</accession>
<dbReference type="Gene3D" id="3.10.180.10">
    <property type="entry name" value="2,3-Dihydroxybiphenyl 1,2-Dioxygenase, domain 1"/>
    <property type="match status" value="2"/>
</dbReference>
<dbReference type="InterPro" id="IPR037523">
    <property type="entry name" value="VOC_core"/>
</dbReference>
<dbReference type="EMBL" id="CP042806">
    <property type="protein sequence ID" value="QEE28983.1"/>
    <property type="molecule type" value="Genomic_DNA"/>
</dbReference>
<dbReference type="CDD" id="cd06587">
    <property type="entry name" value="VOC"/>
    <property type="match status" value="2"/>
</dbReference>
<dbReference type="GO" id="GO:0046491">
    <property type="term" value="P:L-methylmalonyl-CoA metabolic process"/>
    <property type="evidence" value="ECO:0007669"/>
    <property type="project" value="TreeGrafter"/>
</dbReference>
<dbReference type="KEGG" id="talb:FTW19_13820"/>
<feature type="signal peptide" evidence="2">
    <location>
        <begin position="1"/>
        <end position="17"/>
    </location>
</feature>
<dbReference type="AlphaFoldDB" id="A0A5B9E9S9"/>
<proteinExistence type="predicted"/>
<dbReference type="PANTHER" id="PTHR43048">
    <property type="entry name" value="METHYLMALONYL-COA EPIMERASE"/>
    <property type="match status" value="1"/>
</dbReference>
<feature type="chain" id="PRO_5022833103" evidence="2">
    <location>
        <begin position="18"/>
        <end position="295"/>
    </location>
</feature>
<evidence type="ECO:0000259" key="3">
    <source>
        <dbReference type="PROSITE" id="PS51819"/>
    </source>
</evidence>
<dbReference type="Proteomes" id="UP000321820">
    <property type="component" value="Chromosome"/>
</dbReference>
<dbReference type="InterPro" id="IPR051785">
    <property type="entry name" value="MMCE/EMCE_epimerase"/>
</dbReference>
<keyword evidence="1" id="KW-0479">Metal-binding</keyword>
<evidence type="ECO:0000313" key="5">
    <source>
        <dbReference type="Proteomes" id="UP000321820"/>
    </source>
</evidence>
<protein>
    <submittedName>
        <fullName evidence="4">Glyoxalase</fullName>
    </submittedName>
</protein>
<keyword evidence="5" id="KW-1185">Reference proteome</keyword>
<dbReference type="Pfam" id="PF00903">
    <property type="entry name" value="Glyoxalase"/>
    <property type="match status" value="1"/>
</dbReference>